<accession>A0AAN9N295</accession>
<reference evidence="2 3" key="1">
    <citation type="submission" date="2024-01" db="EMBL/GenBank/DDBJ databases">
        <title>The genomes of 5 underutilized Papilionoideae crops provide insights into root nodulation and disease resistanc.</title>
        <authorList>
            <person name="Jiang F."/>
        </authorList>
    </citation>
    <scope>NUCLEOTIDE SEQUENCE [LARGE SCALE GENOMIC DNA]</scope>
    <source>
        <strain evidence="2">LVBAO_FW01</strain>
        <tissue evidence="2">Leaves</tissue>
    </source>
</reference>
<feature type="region of interest" description="Disordered" evidence="1">
    <location>
        <begin position="65"/>
        <end position="97"/>
    </location>
</feature>
<comment type="caution">
    <text evidence="2">The sequence shown here is derived from an EMBL/GenBank/DDBJ whole genome shotgun (WGS) entry which is preliminary data.</text>
</comment>
<evidence type="ECO:0000313" key="3">
    <source>
        <dbReference type="Proteomes" id="UP001367508"/>
    </source>
</evidence>
<protein>
    <submittedName>
        <fullName evidence="2">Uncharacterized protein</fullName>
    </submittedName>
</protein>
<dbReference type="EMBL" id="JAYMYQ010000001">
    <property type="protein sequence ID" value="KAK7361913.1"/>
    <property type="molecule type" value="Genomic_DNA"/>
</dbReference>
<organism evidence="2 3">
    <name type="scientific">Canavalia gladiata</name>
    <name type="common">Sword bean</name>
    <name type="synonym">Dolichos gladiatus</name>
    <dbReference type="NCBI Taxonomy" id="3824"/>
    <lineage>
        <taxon>Eukaryota</taxon>
        <taxon>Viridiplantae</taxon>
        <taxon>Streptophyta</taxon>
        <taxon>Embryophyta</taxon>
        <taxon>Tracheophyta</taxon>
        <taxon>Spermatophyta</taxon>
        <taxon>Magnoliopsida</taxon>
        <taxon>eudicotyledons</taxon>
        <taxon>Gunneridae</taxon>
        <taxon>Pentapetalae</taxon>
        <taxon>rosids</taxon>
        <taxon>fabids</taxon>
        <taxon>Fabales</taxon>
        <taxon>Fabaceae</taxon>
        <taxon>Papilionoideae</taxon>
        <taxon>50 kb inversion clade</taxon>
        <taxon>NPAAA clade</taxon>
        <taxon>indigoferoid/millettioid clade</taxon>
        <taxon>Phaseoleae</taxon>
        <taxon>Canavalia</taxon>
    </lineage>
</organism>
<keyword evidence="3" id="KW-1185">Reference proteome</keyword>
<feature type="region of interest" description="Disordered" evidence="1">
    <location>
        <begin position="1"/>
        <end position="28"/>
    </location>
</feature>
<name>A0AAN9N295_CANGL</name>
<proteinExistence type="predicted"/>
<feature type="compositionally biased region" description="Basic and acidic residues" evidence="1">
    <location>
        <begin position="15"/>
        <end position="28"/>
    </location>
</feature>
<evidence type="ECO:0000256" key="1">
    <source>
        <dbReference type="SAM" id="MobiDB-lite"/>
    </source>
</evidence>
<feature type="compositionally biased region" description="Basic and acidic residues" evidence="1">
    <location>
        <begin position="68"/>
        <end position="97"/>
    </location>
</feature>
<evidence type="ECO:0000313" key="2">
    <source>
        <dbReference type="EMBL" id="KAK7361913.1"/>
    </source>
</evidence>
<dbReference type="AlphaFoldDB" id="A0AAN9N295"/>
<sequence length="97" mass="11400">MTNRALCRSAKAKQLSKEADTDQRAESKEWRTFGDDLLKESTQNDVLHNQEADHCSPKLQVYTTQPQMKRETSNRYTKKQQDETIVRECSREADKMY</sequence>
<dbReference type="Proteomes" id="UP001367508">
    <property type="component" value="Unassembled WGS sequence"/>
</dbReference>
<gene>
    <name evidence="2" type="ORF">VNO77_04005</name>
</gene>